<protein>
    <submittedName>
        <fullName evidence="2">Uncharacterized protein</fullName>
    </submittedName>
</protein>
<evidence type="ECO:0000313" key="3">
    <source>
        <dbReference type="Proteomes" id="UP001059380"/>
    </source>
</evidence>
<organism evidence="2 3">
    <name type="scientific">Occallatibacter riparius</name>
    <dbReference type="NCBI Taxonomy" id="1002689"/>
    <lineage>
        <taxon>Bacteria</taxon>
        <taxon>Pseudomonadati</taxon>
        <taxon>Acidobacteriota</taxon>
        <taxon>Terriglobia</taxon>
        <taxon>Terriglobales</taxon>
        <taxon>Acidobacteriaceae</taxon>
        <taxon>Occallatibacter</taxon>
    </lineage>
</organism>
<evidence type="ECO:0000256" key="1">
    <source>
        <dbReference type="SAM" id="SignalP"/>
    </source>
</evidence>
<keyword evidence="3" id="KW-1185">Reference proteome</keyword>
<feature type="chain" id="PRO_5039889859" evidence="1">
    <location>
        <begin position="21"/>
        <end position="150"/>
    </location>
</feature>
<gene>
    <name evidence="2" type="ORF">MOP44_23735</name>
</gene>
<reference evidence="2" key="1">
    <citation type="submission" date="2021-04" db="EMBL/GenBank/DDBJ databases">
        <title>Phylogenetic analysis of Acidobacteriaceae.</title>
        <authorList>
            <person name="Qiu L."/>
            <person name="Zhang Q."/>
        </authorList>
    </citation>
    <scope>NUCLEOTIDE SEQUENCE</scope>
    <source>
        <strain evidence="2">DSM 25168</strain>
    </source>
</reference>
<name>A0A9J7BRL8_9BACT</name>
<dbReference type="KEGG" id="orp:MOP44_23735"/>
<keyword evidence="1" id="KW-0732">Signal</keyword>
<proteinExistence type="predicted"/>
<accession>A0A9J7BRL8</accession>
<dbReference type="RefSeq" id="WP_260792901.1">
    <property type="nucleotide sequence ID" value="NZ_CP093313.1"/>
</dbReference>
<dbReference type="EMBL" id="CP093313">
    <property type="protein sequence ID" value="UWZ83566.1"/>
    <property type="molecule type" value="Genomic_DNA"/>
</dbReference>
<dbReference type="Proteomes" id="UP001059380">
    <property type="component" value="Chromosome"/>
</dbReference>
<feature type="signal peptide" evidence="1">
    <location>
        <begin position="1"/>
        <end position="20"/>
    </location>
</feature>
<evidence type="ECO:0000313" key="2">
    <source>
        <dbReference type="EMBL" id="UWZ83566.1"/>
    </source>
</evidence>
<sequence length="150" mass="16493">MKQFLALIALSLAVALPVKAQDKGYWRASSQTASSITGDIFITDAKLTMNFLAWPLVPVRALKPVEISAVFDADSNVAQAGNLYHISVAADQRLLHKNTLCGKEQTQWMATWIDGRNLHVAFFSGATPPVFTFDAIRNSTDLCGTFLYTR</sequence>
<dbReference type="AlphaFoldDB" id="A0A9J7BRL8"/>